<evidence type="ECO:0000313" key="1">
    <source>
        <dbReference type="EMBL" id="MPC74136.1"/>
    </source>
</evidence>
<reference evidence="1 2" key="1">
    <citation type="submission" date="2019-05" db="EMBL/GenBank/DDBJ databases">
        <title>Another draft genome of Portunus trituberculatus and its Hox gene families provides insights of decapod evolution.</title>
        <authorList>
            <person name="Jeong J.-H."/>
            <person name="Song I."/>
            <person name="Kim S."/>
            <person name="Choi T."/>
            <person name="Kim D."/>
            <person name="Ryu S."/>
            <person name="Kim W."/>
        </authorList>
    </citation>
    <scope>NUCLEOTIDE SEQUENCE [LARGE SCALE GENOMIC DNA]</scope>
    <source>
        <tissue evidence="1">Muscle</tissue>
    </source>
</reference>
<gene>
    <name evidence="1" type="ORF">E2C01_068485</name>
</gene>
<protein>
    <submittedName>
        <fullName evidence="1">Uncharacterized protein</fullName>
    </submittedName>
</protein>
<dbReference type="EMBL" id="VSRR010038306">
    <property type="protein sequence ID" value="MPC74136.1"/>
    <property type="molecule type" value="Genomic_DNA"/>
</dbReference>
<sequence>MSYFFNPSSGSLKVEVPFAFCLKIPVGGPEERPISVAECLTEVIVSGMEAYIPHPFFSI</sequence>
<dbReference type="Proteomes" id="UP000324222">
    <property type="component" value="Unassembled WGS sequence"/>
</dbReference>
<organism evidence="1 2">
    <name type="scientific">Portunus trituberculatus</name>
    <name type="common">Swimming crab</name>
    <name type="synonym">Neptunus trituberculatus</name>
    <dbReference type="NCBI Taxonomy" id="210409"/>
    <lineage>
        <taxon>Eukaryota</taxon>
        <taxon>Metazoa</taxon>
        <taxon>Ecdysozoa</taxon>
        <taxon>Arthropoda</taxon>
        <taxon>Crustacea</taxon>
        <taxon>Multicrustacea</taxon>
        <taxon>Malacostraca</taxon>
        <taxon>Eumalacostraca</taxon>
        <taxon>Eucarida</taxon>
        <taxon>Decapoda</taxon>
        <taxon>Pleocyemata</taxon>
        <taxon>Brachyura</taxon>
        <taxon>Eubrachyura</taxon>
        <taxon>Portunoidea</taxon>
        <taxon>Portunidae</taxon>
        <taxon>Portuninae</taxon>
        <taxon>Portunus</taxon>
    </lineage>
</organism>
<name>A0A5B7HWL2_PORTR</name>
<evidence type="ECO:0000313" key="2">
    <source>
        <dbReference type="Proteomes" id="UP000324222"/>
    </source>
</evidence>
<keyword evidence="2" id="KW-1185">Reference proteome</keyword>
<dbReference type="AlphaFoldDB" id="A0A5B7HWL2"/>
<accession>A0A5B7HWL2</accession>
<comment type="caution">
    <text evidence="1">The sequence shown here is derived from an EMBL/GenBank/DDBJ whole genome shotgun (WGS) entry which is preliminary data.</text>
</comment>
<proteinExistence type="predicted"/>